<dbReference type="Gene3D" id="3.75.10.10">
    <property type="entry name" value="L-arginine/glycine Amidinotransferase, Chain A"/>
    <property type="match status" value="1"/>
</dbReference>
<proteinExistence type="predicted"/>
<keyword evidence="2" id="KW-1185">Reference proteome</keyword>
<reference evidence="1 2" key="1">
    <citation type="submission" date="2014-09" db="EMBL/GenBank/DDBJ databases">
        <title>Vibrio maritimus JCM 19235. (C45) whole genome shotgun sequence.</title>
        <authorList>
            <person name="Sawabe T."/>
            <person name="Meirelles P."/>
            <person name="Nakanishi M."/>
            <person name="Sayaka M."/>
            <person name="Hattori M."/>
            <person name="Ohkuma M."/>
        </authorList>
    </citation>
    <scope>NUCLEOTIDE SEQUENCE [LARGE SCALE GENOMIC DNA]</scope>
    <source>
        <strain evidence="2">JCM19235</strain>
    </source>
</reference>
<evidence type="ECO:0000313" key="2">
    <source>
        <dbReference type="Proteomes" id="UP000029228"/>
    </source>
</evidence>
<accession>A0A090RQD8</accession>
<organism evidence="1 2">
    <name type="scientific">Vibrio maritimus</name>
    <dbReference type="NCBI Taxonomy" id="990268"/>
    <lineage>
        <taxon>Bacteria</taxon>
        <taxon>Pseudomonadati</taxon>
        <taxon>Pseudomonadota</taxon>
        <taxon>Gammaproteobacteria</taxon>
        <taxon>Vibrionales</taxon>
        <taxon>Vibrionaceae</taxon>
        <taxon>Vibrio</taxon>
    </lineage>
</organism>
<gene>
    <name evidence="1" type="ORF">JCM19235_6173</name>
</gene>
<dbReference type="STRING" id="990268.JCM19235_6173"/>
<dbReference type="OrthoDB" id="258252at2"/>
<evidence type="ECO:0000313" key="1">
    <source>
        <dbReference type="EMBL" id="GAL17620.1"/>
    </source>
</evidence>
<comment type="caution">
    <text evidence="1">The sequence shown here is derived from an EMBL/GenBank/DDBJ whole genome shotgun (WGS) entry which is preliminary data.</text>
</comment>
<dbReference type="AlphaFoldDB" id="A0A090RQD8"/>
<name>A0A090RQD8_9VIBR</name>
<protein>
    <submittedName>
        <fullName evidence="1">Uncharacterized protein</fullName>
    </submittedName>
</protein>
<dbReference type="EMBL" id="BBMR01000002">
    <property type="protein sequence ID" value="GAL17620.1"/>
    <property type="molecule type" value="Genomic_DNA"/>
</dbReference>
<dbReference type="SUPFAM" id="SSF55909">
    <property type="entry name" value="Pentein"/>
    <property type="match status" value="1"/>
</dbReference>
<sequence>MAKNDIQNNPHLDPEMKSFMLSEQEKWDKLNASLIKQFKDTRCHVEHGFARYRAAYVGDLNAVYVPDPDVGEMHAMTGDSLADEAMQFWREHKNKPLKDVAPELFAEMQEESDGLAAALESCGVKVIRNRDCEYPEAIVDNNAAWKGPKFCSIYGGPGYGRIMGDTFMQIWECGPVRQWEFATRAGTNELFKANPDLRYRSMPFPEPDVNMQGPGMIGIDNAAVKIFPNKHLLLGWGVPNKECIPETYQEETCHDHTSAGNPLGGKFMMERILEDEGYTYEEVFFDSNLTYHFDCFIMMIKEGVVGLPDAPNYGLMSEGLPKCLEGYTIIPIPLEDVARGAMNAPTIGDGRILIDDRCEETMRRLREHGIEPVPVKYSACWDTFNSGMDCSDAEIWRENDISEYEASLIEKESE</sequence>
<dbReference type="Proteomes" id="UP000029228">
    <property type="component" value="Unassembled WGS sequence"/>
</dbReference>